<dbReference type="AlphaFoldDB" id="A0A0B6Y7A1"/>
<evidence type="ECO:0000256" key="4">
    <source>
        <dbReference type="ARBA" id="ARBA00038161"/>
    </source>
</evidence>
<dbReference type="GO" id="GO:0005634">
    <property type="term" value="C:nucleus"/>
    <property type="evidence" value="ECO:0007669"/>
    <property type="project" value="TreeGrafter"/>
</dbReference>
<sequence length="166" mass="17657">MSSEERIQITLTGGTPWGFRFSGGGELPLTIHKIRAESHAEEHGLLEGDQVIVINGIHVQDKSQTESIALVEQSGDVLILDIIRGGADEGSRDAVKKSGETSSPNIADGGAMSNAVSHDDGSLATELILVTSADVEETNNYETKEHGFSHDVMTSSSQIEETLVLT</sequence>
<evidence type="ECO:0000256" key="1">
    <source>
        <dbReference type="ARBA" id="ARBA00004496"/>
    </source>
</evidence>
<comment type="subcellular location">
    <subcellularLocation>
        <location evidence="1">Cytoplasm</location>
    </subcellularLocation>
</comment>
<dbReference type="PANTHER" id="PTHR24217:SF0">
    <property type="entry name" value="PDZ DOMAIN-CONTAINING PROTEIN"/>
    <property type="match status" value="1"/>
</dbReference>
<name>A0A0B6Y7A1_9EUPU</name>
<reference evidence="7" key="1">
    <citation type="submission" date="2014-12" db="EMBL/GenBank/DDBJ databases">
        <title>Insight into the proteome of Arion vulgaris.</title>
        <authorList>
            <person name="Aradska J."/>
            <person name="Bulat T."/>
            <person name="Smidak R."/>
            <person name="Sarate P."/>
            <person name="Gangsoo J."/>
            <person name="Sialana F."/>
            <person name="Bilban M."/>
            <person name="Lubec G."/>
        </authorList>
    </citation>
    <scope>NUCLEOTIDE SEQUENCE</scope>
    <source>
        <tissue evidence="7">Skin</tissue>
    </source>
</reference>
<dbReference type="InterPro" id="IPR036034">
    <property type="entry name" value="PDZ_sf"/>
</dbReference>
<dbReference type="Pfam" id="PF00595">
    <property type="entry name" value="PDZ"/>
    <property type="match status" value="1"/>
</dbReference>
<dbReference type="EMBL" id="HACG01005144">
    <property type="protein sequence ID" value="CEK52009.1"/>
    <property type="molecule type" value="Transcribed_RNA"/>
</dbReference>
<dbReference type="PROSITE" id="PS50106">
    <property type="entry name" value="PDZ"/>
    <property type="match status" value="1"/>
</dbReference>
<evidence type="ECO:0000256" key="2">
    <source>
        <dbReference type="ARBA" id="ARBA00022490"/>
    </source>
</evidence>
<feature type="domain" description="PDZ" evidence="6">
    <location>
        <begin position="6"/>
        <end position="86"/>
    </location>
</feature>
<dbReference type="SUPFAM" id="SSF50156">
    <property type="entry name" value="PDZ domain-like"/>
    <property type="match status" value="1"/>
</dbReference>
<feature type="compositionally biased region" description="Basic and acidic residues" evidence="5">
    <location>
        <begin position="89"/>
        <end position="99"/>
    </location>
</feature>
<dbReference type="PANTHER" id="PTHR24217">
    <property type="entry name" value="PUTATIVE-RELATED"/>
    <property type="match status" value="1"/>
</dbReference>
<accession>A0A0B6Y7A1</accession>
<comment type="similarity">
    <text evidence="4">Belongs to the synaptopodin family.</text>
</comment>
<proteinExistence type="inferred from homology"/>
<evidence type="ECO:0000313" key="7">
    <source>
        <dbReference type="EMBL" id="CEK52009.1"/>
    </source>
</evidence>
<dbReference type="InterPro" id="IPR051976">
    <property type="entry name" value="Synaptopodin_domain"/>
</dbReference>
<keyword evidence="2" id="KW-0963">Cytoplasm</keyword>
<feature type="non-terminal residue" evidence="7">
    <location>
        <position position="166"/>
    </location>
</feature>
<dbReference type="GO" id="GO:0030018">
    <property type="term" value="C:Z disc"/>
    <property type="evidence" value="ECO:0007669"/>
    <property type="project" value="TreeGrafter"/>
</dbReference>
<evidence type="ECO:0000256" key="3">
    <source>
        <dbReference type="ARBA" id="ARBA00022553"/>
    </source>
</evidence>
<organism evidence="7">
    <name type="scientific">Arion vulgaris</name>
    <dbReference type="NCBI Taxonomy" id="1028688"/>
    <lineage>
        <taxon>Eukaryota</taxon>
        <taxon>Metazoa</taxon>
        <taxon>Spiralia</taxon>
        <taxon>Lophotrochozoa</taxon>
        <taxon>Mollusca</taxon>
        <taxon>Gastropoda</taxon>
        <taxon>Heterobranchia</taxon>
        <taxon>Euthyneura</taxon>
        <taxon>Panpulmonata</taxon>
        <taxon>Eupulmonata</taxon>
        <taxon>Stylommatophora</taxon>
        <taxon>Helicina</taxon>
        <taxon>Arionoidea</taxon>
        <taxon>Arionidae</taxon>
        <taxon>Arion</taxon>
    </lineage>
</organism>
<evidence type="ECO:0000256" key="5">
    <source>
        <dbReference type="SAM" id="MobiDB-lite"/>
    </source>
</evidence>
<dbReference type="InterPro" id="IPR001478">
    <property type="entry name" value="PDZ"/>
</dbReference>
<dbReference type="Gene3D" id="2.30.42.10">
    <property type="match status" value="1"/>
</dbReference>
<dbReference type="GO" id="GO:0003779">
    <property type="term" value="F:actin binding"/>
    <property type="evidence" value="ECO:0007669"/>
    <property type="project" value="TreeGrafter"/>
</dbReference>
<gene>
    <name evidence="7" type="primary">ORF15140</name>
</gene>
<evidence type="ECO:0000259" key="6">
    <source>
        <dbReference type="PROSITE" id="PS50106"/>
    </source>
</evidence>
<protein>
    <recommendedName>
        <fullName evidence="6">PDZ domain-containing protein</fullName>
    </recommendedName>
</protein>
<dbReference type="GO" id="GO:0015629">
    <property type="term" value="C:actin cytoskeleton"/>
    <property type="evidence" value="ECO:0007669"/>
    <property type="project" value="TreeGrafter"/>
</dbReference>
<dbReference type="GO" id="GO:0032233">
    <property type="term" value="P:positive regulation of actin filament bundle assembly"/>
    <property type="evidence" value="ECO:0007669"/>
    <property type="project" value="TreeGrafter"/>
</dbReference>
<keyword evidence="3" id="KW-0597">Phosphoprotein</keyword>
<dbReference type="SMART" id="SM00228">
    <property type="entry name" value="PDZ"/>
    <property type="match status" value="1"/>
</dbReference>
<feature type="region of interest" description="Disordered" evidence="5">
    <location>
        <begin position="89"/>
        <end position="110"/>
    </location>
</feature>